<gene>
    <name evidence="1" type="ORF">KF282_0552</name>
    <name evidence="2" type="ORF">LMG8520_0330</name>
</gene>
<dbReference type="EMBL" id="LKLP01000010">
    <property type="protein sequence ID" value="KSU14410.1"/>
    <property type="molecule type" value="Genomic_DNA"/>
</dbReference>
<organism evidence="2 4">
    <name type="scientific">Lactococcus lactis subsp. lactis</name>
    <name type="common">Streptococcus lactis</name>
    <dbReference type="NCBI Taxonomy" id="1360"/>
    <lineage>
        <taxon>Bacteria</taxon>
        <taxon>Bacillati</taxon>
        <taxon>Bacillota</taxon>
        <taxon>Bacilli</taxon>
        <taxon>Lactobacillales</taxon>
        <taxon>Streptococcaceae</taxon>
        <taxon>Lactococcus</taxon>
    </lineage>
</organism>
<evidence type="ECO:0000313" key="2">
    <source>
        <dbReference type="EMBL" id="KSU14410.1"/>
    </source>
</evidence>
<evidence type="ECO:0000313" key="1">
    <source>
        <dbReference type="EMBL" id="KSU07756.1"/>
    </source>
</evidence>
<reference evidence="2" key="2">
    <citation type="journal article" date="2017" name="Genome Announc.">
        <title>Draft Genome Sequences of 24 Lactococcus lactis Strains.</title>
        <authorList>
            <person name="Backus L."/>
            <person name="Wels M."/>
            <person name="Boekhorst J."/>
            <person name="Dijkstra A.R."/>
            <person name="Beerthuyzen M."/>
            <person name="Kelly W.J."/>
            <person name="Siezen R.J."/>
            <person name="van Hijum S.A."/>
            <person name="Bachmann H."/>
        </authorList>
    </citation>
    <scope>NUCLEOTIDE SEQUENCE</scope>
    <source>
        <strain evidence="1">KF282</strain>
        <strain evidence="2">LMG8520</strain>
    </source>
</reference>
<evidence type="ECO:0000313" key="3">
    <source>
        <dbReference type="Proteomes" id="UP000053058"/>
    </source>
</evidence>
<dbReference type="EMBL" id="LKLN01000009">
    <property type="protein sequence ID" value="KSU07756.1"/>
    <property type="molecule type" value="Genomic_DNA"/>
</dbReference>
<dbReference type="AlphaFoldDB" id="A0A0V8DMA5"/>
<protein>
    <submittedName>
        <fullName evidence="2">Uncharacterized protein</fullName>
    </submittedName>
</protein>
<dbReference type="Proteomes" id="UP000053058">
    <property type="component" value="Unassembled WGS sequence"/>
</dbReference>
<evidence type="ECO:0000313" key="4">
    <source>
        <dbReference type="Proteomes" id="UP000054230"/>
    </source>
</evidence>
<comment type="caution">
    <text evidence="2">The sequence shown here is derived from an EMBL/GenBank/DDBJ whole genome shotgun (WGS) entry which is preliminary data.</text>
</comment>
<dbReference type="Proteomes" id="UP000054230">
    <property type="component" value="Unassembled WGS sequence"/>
</dbReference>
<accession>A0A0V8DMA5</accession>
<sequence>MQTIGLSKVFYKSYYAIFHPFLQDKKKSRKPAFLNEMD</sequence>
<proteinExistence type="predicted"/>
<name>A0A0V8DMA5_LACLL</name>
<reference evidence="3 4" key="1">
    <citation type="submission" date="2015-10" db="EMBL/GenBank/DDBJ databases">
        <title>Draft Genome Sequences of 11 Lactococcus lactis subspecies cremoris strains.</title>
        <authorList>
            <person name="Wels M."/>
            <person name="Backus L."/>
            <person name="Boekhorst J."/>
            <person name="Dijkstra A."/>
            <person name="Beerthuizen M."/>
            <person name="Kelly W."/>
            <person name="Siezen R."/>
            <person name="Bachmann H."/>
            <person name="Van Hijum S."/>
        </authorList>
    </citation>
    <scope>NUCLEOTIDE SEQUENCE [LARGE SCALE GENOMIC DNA]</scope>
    <source>
        <strain evidence="3">KF282</strain>
        <strain evidence="4">LMG8520</strain>
    </source>
</reference>